<dbReference type="EnsemblProtists" id="EKX36862">
    <property type="protein sequence ID" value="EKX36862"/>
    <property type="gene ID" value="GUITHDRAFT_116885"/>
</dbReference>
<dbReference type="AlphaFoldDB" id="L1IL72"/>
<feature type="coiled-coil region" evidence="6">
    <location>
        <begin position="133"/>
        <end position="161"/>
    </location>
</feature>
<dbReference type="SMART" id="SM00332">
    <property type="entry name" value="PP2Cc"/>
    <property type="match status" value="1"/>
</dbReference>
<evidence type="ECO:0000313" key="10">
    <source>
        <dbReference type="EnsemblProtists" id="EKX36862"/>
    </source>
</evidence>
<dbReference type="EMBL" id="JH993066">
    <property type="protein sequence ID" value="EKX36862.1"/>
    <property type="molecule type" value="Genomic_DNA"/>
</dbReference>
<evidence type="ECO:0000256" key="2">
    <source>
        <dbReference type="ARBA" id="ARBA00001946"/>
    </source>
</evidence>
<dbReference type="InterPro" id="IPR001932">
    <property type="entry name" value="PPM-type_phosphatase-like_dom"/>
</dbReference>
<dbReference type="RefSeq" id="XP_005823842.1">
    <property type="nucleotide sequence ID" value="XM_005823785.1"/>
</dbReference>
<evidence type="ECO:0000256" key="6">
    <source>
        <dbReference type="SAM" id="Coils"/>
    </source>
</evidence>
<dbReference type="PANTHER" id="PTHR13832:SF565">
    <property type="entry name" value="AT28366P-RELATED"/>
    <property type="match status" value="1"/>
</dbReference>
<evidence type="ECO:0000259" key="8">
    <source>
        <dbReference type="PROSITE" id="PS51746"/>
    </source>
</evidence>
<dbReference type="Gene3D" id="3.60.40.10">
    <property type="entry name" value="PPM-type phosphatase domain"/>
    <property type="match status" value="1"/>
</dbReference>
<evidence type="ECO:0000256" key="1">
    <source>
        <dbReference type="ARBA" id="ARBA00001936"/>
    </source>
</evidence>
<reference evidence="11" key="2">
    <citation type="submission" date="2012-11" db="EMBL/GenBank/DDBJ databases">
        <authorList>
            <person name="Kuo A."/>
            <person name="Curtis B.A."/>
            <person name="Tanifuji G."/>
            <person name="Burki F."/>
            <person name="Gruber A."/>
            <person name="Irimia M."/>
            <person name="Maruyama S."/>
            <person name="Arias M.C."/>
            <person name="Ball S.G."/>
            <person name="Gile G.H."/>
            <person name="Hirakawa Y."/>
            <person name="Hopkins J.F."/>
            <person name="Rensing S.A."/>
            <person name="Schmutz J."/>
            <person name="Symeonidi A."/>
            <person name="Elias M."/>
            <person name="Eveleigh R.J."/>
            <person name="Herman E.K."/>
            <person name="Klute M.J."/>
            <person name="Nakayama T."/>
            <person name="Obornik M."/>
            <person name="Reyes-Prieto A."/>
            <person name="Armbrust E.V."/>
            <person name="Aves S.J."/>
            <person name="Beiko R.G."/>
            <person name="Coutinho P."/>
            <person name="Dacks J.B."/>
            <person name="Durnford D.G."/>
            <person name="Fast N.M."/>
            <person name="Green B.R."/>
            <person name="Grisdale C."/>
            <person name="Hempe F."/>
            <person name="Henrissat B."/>
            <person name="Hoppner M.P."/>
            <person name="Ishida K.-I."/>
            <person name="Kim E."/>
            <person name="Koreny L."/>
            <person name="Kroth P.G."/>
            <person name="Liu Y."/>
            <person name="Malik S.-B."/>
            <person name="Maier U.G."/>
            <person name="McRose D."/>
            <person name="Mock T."/>
            <person name="Neilson J.A."/>
            <person name="Onodera N.T."/>
            <person name="Poole A.M."/>
            <person name="Pritham E.J."/>
            <person name="Richards T.A."/>
            <person name="Rocap G."/>
            <person name="Roy S.W."/>
            <person name="Sarai C."/>
            <person name="Schaack S."/>
            <person name="Shirato S."/>
            <person name="Slamovits C.H."/>
            <person name="Spencer D.F."/>
            <person name="Suzuki S."/>
            <person name="Worden A.Z."/>
            <person name="Zauner S."/>
            <person name="Barry K."/>
            <person name="Bell C."/>
            <person name="Bharti A.K."/>
            <person name="Crow J.A."/>
            <person name="Grimwood J."/>
            <person name="Kramer R."/>
            <person name="Lindquist E."/>
            <person name="Lucas S."/>
            <person name="Salamov A."/>
            <person name="McFadden G.I."/>
            <person name="Lane C.E."/>
            <person name="Keeling P.J."/>
            <person name="Gray M.W."/>
            <person name="Grigoriev I.V."/>
            <person name="Archibald J.M."/>
        </authorList>
    </citation>
    <scope>NUCLEOTIDE SEQUENCE</scope>
    <source>
        <strain evidence="11">CCMP2712</strain>
    </source>
</reference>
<dbReference type="GO" id="GO:0004722">
    <property type="term" value="F:protein serine/threonine phosphatase activity"/>
    <property type="evidence" value="ECO:0007669"/>
    <property type="project" value="UniProtKB-EC"/>
</dbReference>
<dbReference type="CDD" id="cd00143">
    <property type="entry name" value="PP2Cc"/>
    <property type="match status" value="1"/>
</dbReference>
<keyword evidence="11" id="KW-1185">Reference proteome</keyword>
<comment type="similarity">
    <text evidence="3">Belongs to the PP2C family.</text>
</comment>
<dbReference type="EC" id="3.1.3.16" evidence="4"/>
<dbReference type="InterPro" id="IPR036457">
    <property type="entry name" value="PPM-type-like_dom_sf"/>
</dbReference>
<evidence type="ECO:0000256" key="4">
    <source>
        <dbReference type="ARBA" id="ARBA00013081"/>
    </source>
</evidence>
<evidence type="ECO:0000256" key="3">
    <source>
        <dbReference type="ARBA" id="ARBA00006702"/>
    </source>
</evidence>
<evidence type="ECO:0000256" key="5">
    <source>
        <dbReference type="ARBA" id="ARBA00023211"/>
    </source>
</evidence>
<organism evidence="9">
    <name type="scientific">Guillardia theta (strain CCMP2712)</name>
    <name type="common">Cryptophyte</name>
    <dbReference type="NCBI Taxonomy" id="905079"/>
    <lineage>
        <taxon>Eukaryota</taxon>
        <taxon>Cryptophyceae</taxon>
        <taxon>Pyrenomonadales</taxon>
        <taxon>Geminigeraceae</taxon>
        <taxon>Guillardia</taxon>
    </lineage>
</organism>
<dbReference type="InterPro" id="IPR015655">
    <property type="entry name" value="PP2C"/>
</dbReference>
<proteinExistence type="inferred from homology"/>
<reference evidence="9 11" key="1">
    <citation type="journal article" date="2012" name="Nature">
        <title>Algal genomes reveal evolutionary mosaicism and the fate of nucleomorphs.</title>
        <authorList>
            <consortium name="DOE Joint Genome Institute"/>
            <person name="Curtis B.A."/>
            <person name="Tanifuji G."/>
            <person name="Burki F."/>
            <person name="Gruber A."/>
            <person name="Irimia M."/>
            <person name="Maruyama S."/>
            <person name="Arias M.C."/>
            <person name="Ball S.G."/>
            <person name="Gile G.H."/>
            <person name="Hirakawa Y."/>
            <person name="Hopkins J.F."/>
            <person name="Kuo A."/>
            <person name="Rensing S.A."/>
            <person name="Schmutz J."/>
            <person name="Symeonidi A."/>
            <person name="Elias M."/>
            <person name="Eveleigh R.J."/>
            <person name="Herman E.K."/>
            <person name="Klute M.J."/>
            <person name="Nakayama T."/>
            <person name="Obornik M."/>
            <person name="Reyes-Prieto A."/>
            <person name="Armbrust E.V."/>
            <person name="Aves S.J."/>
            <person name="Beiko R.G."/>
            <person name="Coutinho P."/>
            <person name="Dacks J.B."/>
            <person name="Durnford D.G."/>
            <person name="Fast N.M."/>
            <person name="Green B.R."/>
            <person name="Grisdale C.J."/>
            <person name="Hempel F."/>
            <person name="Henrissat B."/>
            <person name="Hoppner M.P."/>
            <person name="Ishida K."/>
            <person name="Kim E."/>
            <person name="Koreny L."/>
            <person name="Kroth P.G."/>
            <person name="Liu Y."/>
            <person name="Malik S.B."/>
            <person name="Maier U.G."/>
            <person name="McRose D."/>
            <person name="Mock T."/>
            <person name="Neilson J.A."/>
            <person name="Onodera N.T."/>
            <person name="Poole A.M."/>
            <person name="Pritham E.J."/>
            <person name="Richards T.A."/>
            <person name="Rocap G."/>
            <person name="Roy S.W."/>
            <person name="Sarai C."/>
            <person name="Schaack S."/>
            <person name="Shirato S."/>
            <person name="Slamovits C.H."/>
            <person name="Spencer D.F."/>
            <person name="Suzuki S."/>
            <person name="Worden A.Z."/>
            <person name="Zauner S."/>
            <person name="Barry K."/>
            <person name="Bell C."/>
            <person name="Bharti A.K."/>
            <person name="Crow J.A."/>
            <person name="Grimwood J."/>
            <person name="Kramer R."/>
            <person name="Lindquist E."/>
            <person name="Lucas S."/>
            <person name="Salamov A."/>
            <person name="McFadden G.I."/>
            <person name="Lane C.E."/>
            <person name="Keeling P.J."/>
            <person name="Gray M.W."/>
            <person name="Grigoriev I.V."/>
            <person name="Archibald J.M."/>
        </authorList>
    </citation>
    <scope>NUCLEOTIDE SEQUENCE</scope>
    <source>
        <strain evidence="9 11">CCMP2712</strain>
    </source>
</reference>
<dbReference type="Proteomes" id="UP000011087">
    <property type="component" value="Unassembled WGS sequence"/>
</dbReference>
<protein>
    <recommendedName>
        <fullName evidence="4">protein-serine/threonine phosphatase</fullName>
        <ecNumber evidence="4">3.1.3.16</ecNumber>
    </recommendedName>
</protein>
<evidence type="ECO:0000313" key="11">
    <source>
        <dbReference type="Proteomes" id="UP000011087"/>
    </source>
</evidence>
<name>L1IL72_GUITC</name>
<comment type="cofactor">
    <cofactor evidence="2">
        <name>Mg(2+)</name>
        <dbReference type="ChEBI" id="CHEBI:18420"/>
    </cofactor>
</comment>
<comment type="cofactor">
    <cofactor evidence="1">
        <name>Mn(2+)</name>
        <dbReference type="ChEBI" id="CHEBI:29035"/>
    </cofactor>
</comment>
<dbReference type="PROSITE" id="PS51746">
    <property type="entry name" value="PPM_2"/>
    <property type="match status" value="1"/>
</dbReference>
<dbReference type="PANTHER" id="PTHR13832">
    <property type="entry name" value="PROTEIN PHOSPHATASE 2C"/>
    <property type="match status" value="1"/>
</dbReference>
<dbReference type="HOGENOM" id="CLU_540197_0_0_1"/>
<reference evidence="10" key="3">
    <citation type="submission" date="2015-06" db="UniProtKB">
        <authorList>
            <consortium name="EnsemblProtists"/>
        </authorList>
    </citation>
    <scope>IDENTIFICATION</scope>
</reference>
<dbReference type="GeneID" id="17293675"/>
<evidence type="ECO:0000313" key="9">
    <source>
        <dbReference type="EMBL" id="EKX36862.1"/>
    </source>
</evidence>
<dbReference type="eggNOG" id="KOG0698">
    <property type="taxonomic scope" value="Eukaryota"/>
</dbReference>
<feature type="compositionally biased region" description="Low complexity" evidence="7">
    <location>
        <begin position="183"/>
        <end position="207"/>
    </location>
</feature>
<dbReference type="SUPFAM" id="SSF81606">
    <property type="entry name" value="PP2C-like"/>
    <property type="match status" value="1"/>
</dbReference>
<feature type="region of interest" description="Disordered" evidence="7">
    <location>
        <begin position="173"/>
        <end position="225"/>
    </location>
</feature>
<dbReference type="Pfam" id="PF00481">
    <property type="entry name" value="PP2C"/>
    <property type="match status" value="1"/>
</dbReference>
<dbReference type="STRING" id="905079.L1IL72"/>
<gene>
    <name evidence="9" type="ORF">GUITHDRAFT_116885</name>
</gene>
<dbReference type="PaxDb" id="55529-EKX36862"/>
<keyword evidence="5" id="KW-0464">Manganese</keyword>
<accession>L1IL72</accession>
<feature type="domain" description="PPM-type phosphatase" evidence="8">
    <location>
        <begin position="262"/>
        <end position="505"/>
    </location>
</feature>
<feature type="region of interest" description="Disordered" evidence="7">
    <location>
        <begin position="90"/>
        <end position="112"/>
    </location>
</feature>
<dbReference type="KEGG" id="gtt:GUITHDRAFT_116885"/>
<sequence length="505" mass="57951">MSKSNVAFDTLMRAREEARRAESEQRIAARELRIKLQAESERKMKESLERDQTILTRRTQAHIEKEREDNQRIVERLTNRYARVMKQDPRGAGEIRVSRREESKESMQETDRVKRMIEKRLQPAVEKKSNAQLAAEYRKRAEAKAKLRKEEEEAARAAEEEAFLDRIRNFELFPAPSHRPRSRSPSSRTPATLQGGQSAKSSQSARSVTNVSETESEAAERQQHEHDVWQFSHTVREAMINAKLPVLNLRGMLWAGDSFIGRAYKNLDRIQMNCPLMMDASSALFLLADGHHSIRACEHVCNQMAACIGKRTTRIGKNISKETVEALKQGILDCDDMYTKDPTSPRTLYCANLGSNRAVLCSGTDAEDLSRDHVVWNPLEKKRISYTRAEIRDNQLTFFDEETRKEFTAPVTRGIGEHELTRKDRFLVVASRGLWSVMSSQEVVDQVREMLIEIIFDDVAELGLRDLYEKKAKTASYSQKLKDINLRRGDLTPSHHHEQGIDALD</sequence>
<evidence type="ECO:0000256" key="7">
    <source>
        <dbReference type="SAM" id="MobiDB-lite"/>
    </source>
</evidence>
<keyword evidence="6" id="KW-0175">Coiled coil</keyword>